<gene>
    <name evidence="3" type="ORF">AARE701A_LOCUS921</name>
</gene>
<evidence type="ECO:0000313" key="4">
    <source>
        <dbReference type="Proteomes" id="UP000682877"/>
    </source>
</evidence>
<sequence length="417" mass="46781">MKISTPMSTMAPFSSSSTENATPPLTTGDGASASSCDAENAKTSIFEKLRSLTSETLDFIIREEEKKGVSVTQADLVSSAKQLLMEGKRLDALQIFMWMYRKKMSFSTSELALFVDIIAKTIGLPTAHAYLKKVDPDCDRMHNPTENWPAFVSLLLLETELLAKRGIVPAVRLDAAEDYFKKVDPDFDRMDHHSKNWPAYVTLHLLNREFEKKSGRLAVRYYGNGVLLNGGSFHLWKREMKIATPMRITAPFSSSTENATPPLTTGDRASSPSAAHESAKSSIFKKLGSLISETLDFIMKDEEKKGVSVTHEDLVSWAKQLDKEGKREYALEIFEWMDKKKMSFSTSELALFVNVIAKTRGLDDAHAYLKKVDPDCDRKDQPNKNWPAYVSLLRLETELLKKRGIVRAVRPLAVASE</sequence>
<evidence type="ECO:0000256" key="1">
    <source>
        <dbReference type="ARBA" id="ARBA00007626"/>
    </source>
</evidence>
<dbReference type="EMBL" id="LR999451">
    <property type="protein sequence ID" value="CAE5957196.1"/>
    <property type="molecule type" value="Genomic_DNA"/>
</dbReference>
<reference evidence="3" key="1">
    <citation type="submission" date="2021-01" db="EMBL/GenBank/DDBJ databases">
        <authorList>
            <person name="Bezrukov I."/>
        </authorList>
    </citation>
    <scope>NUCLEOTIDE SEQUENCE</scope>
</reference>
<feature type="compositionally biased region" description="Polar residues" evidence="2">
    <location>
        <begin position="252"/>
        <end position="273"/>
    </location>
</feature>
<proteinExistence type="inferred from homology"/>
<feature type="compositionally biased region" description="Polar residues" evidence="2">
    <location>
        <begin position="1"/>
        <end position="25"/>
    </location>
</feature>
<dbReference type="Proteomes" id="UP000682877">
    <property type="component" value="Chromosome 1"/>
</dbReference>
<feature type="region of interest" description="Disordered" evidence="2">
    <location>
        <begin position="252"/>
        <end position="277"/>
    </location>
</feature>
<organism evidence="3 4">
    <name type="scientific">Arabidopsis arenosa</name>
    <name type="common">Sand rock-cress</name>
    <name type="synonym">Cardaminopsis arenosa</name>
    <dbReference type="NCBI Taxonomy" id="38785"/>
    <lineage>
        <taxon>Eukaryota</taxon>
        <taxon>Viridiplantae</taxon>
        <taxon>Streptophyta</taxon>
        <taxon>Embryophyta</taxon>
        <taxon>Tracheophyta</taxon>
        <taxon>Spermatophyta</taxon>
        <taxon>Magnoliopsida</taxon>
        <taxon>eudicotyledons</taxon>
        <taxon>Gunneridae</taxon>
        <taxon>Pentapetalae</taxon>
        <taxon>rosids</taxon>
        <taxon>malvids</taxon>
        <taxon>Brassicales</taxon>
        <taxon>Brassicaceae</taxon>
        <taxon>Camelineae</taxon>
        <taxon>Arabidopsis</taxon>
    </lineage>
</organism>
<evidence type="ECO:0008006" key="5">
    <source>
        <dbReference type="Google" id="ProtNLM"/>
    </source>
</evidence>
<comment type="similarity">
    <text evidence="1">Belongs to the PPR family. P subfamily.</text>
</comment>
<dbReference type="PANTHER" id="PTHR45717:SF8">
    <property type="entry name" value="OS01G0301000 PROTEIN"/>
    <property type="match status" value="1"/>
</dbReference>
<evidence type="ECO:0000256" key="2">
    <source>
        <dbReference type="SAM" id="MobiDB-lite"/>
    </source>
</evidence>
<evidence type="ECO:0000313" key="3">
    <source>
        <dbReference type="EMBL" id="CAE5957196.1"/>
    </source>
</evidence>
<dbReference type="GO" id="GO:0005739">
    <property type="term" value="C:mitochondrion"/>
    <property type="evidence" value="ECO:0007669"/>
    <property type="project" value="TreeGrafter"/>
</dbReference>
<keyword evidence="4" id="KW-1185">Reference proteome</keyword>
<accession>A0A8S1ZCZ5</accession>
<feature type="region of interest" description="Disordered" evidence="2">
    <location>
        <begin position="1"/>
        <end position="35"/>
    </location>
</feature>
<protein>
    <recommendedName>
        <fullName evidence="5">Pentatricopeptide repeat-containing protein</fullName>
    </recommendedName>
</protein>
<name>A0A8S1ZCZ5_ARAAE</name>
<dbReference type="AlphaFoldDB" id="A0A8S1ZCZ5"/>
<dbReference type="PANTHER" id="PTHR45717">
    <property type="entry name" value="OS12G0527900 PROTEIN"/>
    <property type="match status" value="1"/>
</dbReference>